<evidence type="ECO:0000259" key="6">
    <source>
        <dbReference type="PROSITE" id="PS51504"/>
    </source>
</evidence>
<dbReference type="FunFam" id="1.10.10.10:FF:000493">
    <property type="entry name" value="HMG-Y-related protein A"/>
    <property type="match status" value="1"/>
</dbReference>
<name>A0AAD4JF46_PERFH</name>
<feature type="compositionally biased region" description="Basic and acidic residues" evidence="5">
    <location>
        <begin position="1"/>
        <end position="10"/>
    </location>
</feature>
<accession>A0AAD4JF46</accession>
<dbReference type="PROSITE" id="PS51504">
    <property type="entry name" value="H15"/>
    <property type="match status" value="1"/>
</dbReference>
<comment type="subcellular location">
    <subcellularLocation>
        <location evidence="2">Chromosome</location>
    </subcellularLocation>
    <subcellularLocation>
        <location evidence="1">Nucleus</location>
    </subcellularLocation>
</comment>
<dbReference type="Gene3D" id="1.10.10.10">
    <property type="entry name" value="Winged helix-like DNA-binding domain superfamily/Winged helix DNA-binding domain"/>
    <property type="match status" value="1"/>
</dbReference>
<keyword evidence="3" id="KW-0238">DNA-binding</keyword>
<dbReference type="GO" id="GO:0000786">
    <property type="term" value="C:nucleosome"/>
    <property type="evidence" value="ECO:0007669"/>
    <property type="project" value="InterPro"/>
</dbReference>
<dbReference type="GO" id="GO:0030261">
    <property type="term" value="P:chromosome condensation"/>
    <property type="evidence" value="ECO:0007669"/>
    <property type="project" value="TreeGrafter"/>
</dbReference>
<feature type="region of interest" description="Disordered" evidence="5">
    <location>
        <begin position="1"/>
        <end position="30"/>
    </location>
</feature>
<protein>
    <recommendedName>
        <fullName evidence="6">H15 domain-containing protein</fullName>
    </recommendedName>
</protein>
<dbReference type="PRINTS" id="PR00929">
    <property type="entry name" value="ATHOOK"/>
</dbReference>
<dbReference type="Pfam" id="PF00538">
    <property type="entry name" value="Linker_histone"/>
    <property type="match status" value="1"/>
</dbReference>
<dbReference type="EMBL" id="SDAM02000072">
    <property type="protein sequence ID" value="KAH6832281.1"/>
    <property type="molecule type" value="Genomic_DNA"/>
</dbReference>
<dbReference type="Proteomes" id="UP001190926">
    <property type="component" value="Unassembled WGS sequence"/>
</dbReference>
<dbReference type="GO" id="GO:0031492">
    <property type="term" value="F:nucleosomal DNA binding"/>
    <property type="evidence" value="ECO:0007669"/>
    <property type="project" value="TreeGrafter"/>
</dbReference>
<evidence type="ECO:0000256" key="2">
    <source>
        <dbReference type="ARBA" id="ARBA00004286"/>
    </source>
</evidence>
<dbReference type="GO" id="GO:0003690">
    <property type="term" value="F:double-stranded DNA binding"/>
    <property type="evidence" value="ECO:0007669"/>
    <property type="project" value="TreeGrafter"/>
</dbReference>
<evidence type="ECO:0000256" key="3">
    <source>
        <dbReference type="ARBA" id="ARBA00023125"/>
    </source>
</evidence>
<dbReference type="InterPro" id="IPR036390">
    <property type="entry name" value="WH_DNA-bd_sf"/>
</dbReference>
<evidence type="ECO:0000313" key="7">
    <source>
        <dbReference type="EMBL" id="KAH6832281.1"/>
    </source>
</evidence>
<dbReference type="SUPFAM" id="SSF46785">
    <property type="entry name" value="Winged helix' DNA-binding domain"/>
    <property type="match status" value="1"/>
</dbReference>
<dbReference type="AlphaFoldDB" id="A0AAD4JF46"/>
<feature type="region of interest" description="Disordered" evidence="5">
    <location>
        <begin position="91"/>
        <end position="204"/>
    </location>
</feature>
<dbReference type="InterPro" id="IPR017956">
    <property type="entry name" value="AT_hook_DNA-bd_motif"/>
</dbReference>
<organism evidence="7 8">
    <name type="scientific">Perilla frutescens var. hirtella</name>
    <name type="common">Perilla citriodora</name>
    <name type="synonym">Perilla setoyensis</name>
    <dbReference type="NCBI Taxonomy" id="608512"/>
    <lineage>
        <taxon>Eukaryota</taxon>
        <taxon>Viridiplantae</taxon>
        <taxon>Streptophyta</taxon>
        <taxon>Embryophyta</taxon>
        <taxon>Tracheophyta</taxon>
        <taxon>Spermatophyta</taxon>
        <taxon>Magnoliopsida</taxon>
        <taxon>eudicotyledons</taxon>
        <taxon>Gunneridae</taxon>
        <taxon>Pentapetalae</taxon>
        <taxon>asterids</taxon>
        <taxon>lamiids</taxon>
        <taxon>Lamiales</taxon>
        <taxon>Lamiaceae</taxon>
        <taxon>Nepetoideae</taxon>
        <taxon>Elsholtzieae</taxon>
        <taxon>Perilla</taxon>
    </lineage>
</organism>
<gene>
    <name evidence="7" type="ORF">C2S53_005630</name>
</gene>
<proteinExistence type="predicted"/>
<evidence type="ECO:0000313" key="8">
    <source>
        <dbReference type="Proteomes" id="UP001190926"/>
    </source>
</evidence>
<dbReference type="PANTHER" id="PTHR11467:SF103">
    <property type="entry name" value="HMG-Y-RELATED PROTEIN A"/>
    <property type="match status" value="1"/>
</dbReference>
<feature type="compositionally biased region" description="Low complexity" evidence="5">
    <location>
        <begin position="195"/>
        <end position="204"/>
    </location>
</feature>
<dbReference type="InterPro" id="IPR005818">
    <property type="entry name" value="Histone_H1/H5_H15"/>
</dbReference>
<dbReference type="SMART" id="SM00384">
    <property type="entry name" value="AT_hook"/>
    <property type="match status" value="4"/>
</dbReference>
<comment type="caution">
    <text evidence="7">The sequence shown here is derived from an EMBL/GenBank/DDBJ whole genome shotgun (WGS) entry which is preliminary data.</text>
</comment>
<keyword evidence="4" id="KW-0539">Nucleus</keyword>
<dbReference type="SMART" id="SM00526">
    <property type="entry name" value="H15"/>
    <property type="match status" value="1"/>
</dbReference>
<sequence length="204" mass="21070">MASEELHGGDFHNQAQLPPPTAPAPIPLPPYPEMILAAIEALNEENGSNKSSIAKHIEATYGPIPPAHSALLTHHLNKMKSSGQLQFIKNNYLIPDPNSPPRRGRGRPPKPKTPLPPGAVLLPPRPRGRPPKSHDPTAPPPPPKPKTASTVSTVSGKKRGRPPKSAAQGGAAGVAPPPAAGGAPPRGRGRPPKVKPAATAPVGA</sequence>
<dbReference type="InterPro" id="IPR036388">
    <property type="entry name" value="WH-like_DNA-bd_sf"/>
</dbReference>
<feature type="compositionally biased region" description="Pro residues" evidence="5">
    <location>
        <begin position="17"/>
        <end position="30"/>
    </location>
</feature>
<evidence type="ECO:0000256" key="4">
    <source>
        <dbReference type="ARBA" id="ARBA00023242"/>
    </source>
</evidence>
<reference evidence="7 8" key="1">
    <citation type="journal article" date="2021" name="Nat. Commun.">
        <title>Incipient diploidization of the medicinal plant Perilla within 10,000 years.</title>
        <authorList>
            <person name="Zhang Y."/>
            <person name="Shen Q."/>
            <person name="Leng L."/>
            <person name="Zhang D."/>
            <person name="Chen S."/>
            <person name="Shi Y."/>
            <person name="Ning Z."/>
            <person name="Chen S."/>
        </authorList>
    </citation>
    <scope>NUCLEOTIDE SEQUENCE [LARGE SCALE GENOMIC DNA]</scope>
    <source>
        <strain evidence="8">cv. PC099</strain>
    </source>
</reference>
<evidence type="ECO:0000256" key="5">
    <source>
        <dbReference type="SAM" id="MobiDB-lite"/>
    </source>
</evidence>
<feature type="domain" description="H15" evidence="6">
    <location>
        <begin position="27"/>
        <end position="96"/>
    </location>
</feature>
<evidence type="ECO:0000256" key="1">
    <source>
        <dbReference type="ARBA" id="ARBA00004123"/>
    </source>
</evidence>
<dbReference type="GO" id="GO:0006334">
    <property type="term" value="P:nucleosome assembly"/>
    <property type="evidence" value="ECO:0007669"/>
    <property type="project" value="InterPro"/>
</dbReference>
<dbReference type="GO" id="GO:0005730">
    <property type="term" value="C:nucleolus"/>
    <property type="evidence" value="ECO:0007669"/>
    <property type="project" value="TreeGrafter"/>
</dbReference>
<keyword evidence="8" id="KW-1185">Reference proteome</keyword>
<dbReference type="Pfam" id="PF02178">
    <property type="entry name" value="AT_hook"/>
    <property type="match status" value="3"/>
</dbReference>
<dbReference type="PANTHER" id="PTHR11467">
    <property type="entry name" value="HISTONE H1"/>
    <property type="match status" value="1"/>
</dbReference>
<dbReference type="GO" id="GO:0045910">
    <property type="term" value="P:negative regulation of DNA recombination"/>
    <property type="evidence" value="ECO:0007669"/>
    <property type="project" value="TreeGrafter"/>
</dbReference>